<organism evidence="1 2">
    <name type="scientific">Leptomonas seymouri</name>
    <dbReference type="NCBI Taxonomy" id="5684"/>
    <lineage>
        <taxon>Eukaryota</taxon>
        <taxon>Discoba</taxon>
        <taxon>Euglenozoa</taxon>
        <taxon>Kinetoplastea</taxon>
        <taxon>Metakinetoplastina</taxon>
        <taxon>Trypanosomatida</taxon>
        <taxon>Trypanosomatidae</taxon>
        <taxon>Leishmaniinae</taxon>
        <taxon>Leptomonas</taxon>
    </lineage>
</organism>
<accession>A0A0N1PCL2</accession>
<dbReference type="OrthoDB" id="10434860at2759"/>
<reference evidence="1 2" key="1">
    <citation type="journal article" date="2015" name="PLoS Pathog.">
        <title>Leptomonas seymouri: Adaptations to the Dixenous Life Cycle Analyzed by Genome Sequencing, Transcriptome Profiling and Co-infection with Leishmania donovani.</title>
        <authorList>
            <person name="Kraeva N."/>
            <person name="Butenko A."/>
            <person name="Hlavacova J."/>
            <person name="Kostygov A."/>
            <person name="Myskova J."/>
            <person name="Grybchuk D."/>
            <person name="Lestinova T."/>
            <person name="Votypka J."/>
            <person name="Volf P."/>
            <person name="Opperdoes F."/>
            <person name="Flegontov P."/>
            <person name="Lukes J."/>
            <person name="Yurchenko V."/>
        </authorList>
    </citation>
    <scope>NUCLEOTIDE SEQUENCE [LARGE SCALE GENOMIC DNA]</scope>
    <source>
        <strain evidence="1 2">ATCC 30220</strain>
    </source>
</reference>
<gene>
    <name evidence="1" type="ORF">ABL78_5180</name>
</gene>
<evidence type="ECO:0000313" key="2">
    <source>
        <dbReference type="Proteomes" id="UP000038009"/>
    </source>
</evidence>
<dbReference type="EMBL" id="LJSK01000168">
    <property type="protein sequence ID" value="KPI85762.1"/>
    <property type="molecule type" value="Genomic_DNA"/>
</dbReference>
<comment type="caution">
    <text evidence="1">The sequence shown here is derived from an EMBL/GenBank/DDBJ whole genome shotgun (WGS) entry which is preliminary data.</text>
</comment>
<sequence length="139" mass="15183">MMEPRGISYAVTPPAMTGQRGKAACPWRSDGVLAAGMLKSFLHRCRTEEHAAALRSPQGFTSDGDEGPPSRRVLQKLLLIADASVPMGEVQWLCEEACDTQDKMVWSWWVRLGCVLSVATALSAVYVRCGVRPPLKLVP</sequence>
<dbReference type="OMA" id="CEEACDT"/>
<dbReference type="Proteomes" id="UP000038009">
    <property type="component" value="Unassembled WGS sequence"/>
</dbReference>
<dbReference type="VEuPathDB" id="TriTrypDB:Lsey_0168_0090"/>
<keyword evidence="2" id="KW-1185">Reference proteome</keyword>
<dbReference type="AlphaFoldDB" id="A0A0N1PCL2"/>
<name>A0A0N1PCL2_LEPSE</name>
<protein>
    <submittedName>
        <fullName evidence="1">Uncharacterized protein</fullName>
    </submittedName>
</protein>
<evidence type="ECO:0000313" key="1">
    <source>
        <dbReference type="EMBL" id="KPI85762.1"/>
    </source>
</evidence>
<proteinExistence type="predicted"/>